<feature type="transmembrane region" description="Helical" evidence="9">
    <location>
        <begin position="518"/>
        <end position="535"/>
    </location>
</feature>
<dbReference type="Pfam" id="PF07885">
    <property type="entry name" value="Ion_trans_2"/>
    <property type="match status" value="1"/>
</dbReference>
<evidence type="ECO:0000256" key="2">
    <source>
        <dbReference type="ARBA" id="ARBA00022448"/>
    </source>
</evidence>
<dbReference type="FunFam" id="1.10.287.70:FF:000174">
    <property type="entry name" value="KCNN (Potassium K ChaNNel, calcium activated)-Like"/>
    <property type="match status" value="1"/>
</dbReference>
<accession>A0AAF3F6J5</accession>
<evidence type="ECO:0000256" key="4">
    <source>
        <dbReference type="ARBA" id="ARBA00022989"/>
    </source>
</evidence>
<dbReference type="InterPro" id="IPR036122">
    <property type="entry name" value="CaM-bd_dom_sf"/>
</dbReference>
<keyword evidence="6 9" id="KW-0472">Membrane</keyword>
<dbReference type="InterPro" id="IPR004178">
    <property type="entry name" value="CaM-bd_dom"/>
</dbReference>
<dbReference type="Pfam" id="PF02888">
    <property type="entry name" value="CaMBD"/>
    <property type="match status" value="1"/>
</dbReference>
<dbReference type="Gene3D" id="1.10.287.70">
    <property type="match status" value="2"/>
</dbReference>
<feature type="compositionally biased region" description="Polar residues" evidence="8">
    <location>
        <begin position="40"/>
        <end position="51"/>
    </location>
</feature>
<evidence type="ECO:0000259" key="10">
    <source>
        <dbReference type="SMART" id="SM01053"/>
    </source>
</evidence>
<evidence type="ECO:0000256" key="9">
    <source>
        <dbReference type="SAM" id="Phobius"/>
    </source>
</evidence>
<feature type="transmembrane region" description="Helical" evidence="9">
    <location>
        <begin position="329"/>
        <end position="352"/>
    </location>
</feature>
<keyword evidence="4 9" id="KW-1133">Transmembrane helix</keyword>
<feature type="domain" description="Calmodulin-binding" evidence="10">
    <location>
        <begin position="585"/>
        <end position="661"/>
    </location>
</feature>
<dbReference type="FunFam" id="1.10.287.70:FF:000183">
    <property type="entry name" value="KCNN (Potassium K ChaNNel, calcium activated)-Like"/>
    <property type="match status" value="1"/>
</dbReference>
<dbReference type="Pfam" id="PF03530">
    <property type="entry name" value="SK_channel"/>
    <property type="match status" value="1"/>
</dbReference>
<dbReference type="WBParaSite" id="MBELARI_LOCUS2527">
    <property type="protein sequence ID" value="MBELARI_LOCUS2527"/>
    <property type="gene ID" value="MBELARI_LOCUS2527"/>
</dbReference>
<dbReference type="PANTHER" id="PTHR10153">
    <property type="entry name" value="SMALL CONDUCTANCE CALCIUM-ACTIVATED POTASSIUM CHANNEL"/>
    <property type="match status" value="1"/>
</dbReference>
<feature type="transmembrane region" description="Helical" evidence="9">
    <location>
        <begin position="415"/>
        <end position="439"/>
    </location>
</feature>
<keyword evidence="5" id="KW-0406">Ion transport</keyword>
<feature type="transmembrane region" description="Helical" evidence="9">
    <location>
        <begin position="298"/>
        <end position="317"/>
    </location>
</feature>
<evidence type="ECO:0000313" key="12">
    <source>
        <dbReference type="WBParaSite" id="MBELARI_LOCUS2527"/>
    </source>
</evidence>
<dbReference type="AlphaFoldDB" id="A0AAF3F6J5"/>
<keyword evidence="11" id="KW-1185">Reference proteome</keyword>
<protein>
    <recommendedName>
        <fullName evidence="10">Calmodulin-binding domain-containing protein</fullName>
    </recommendedName>
</protein>
<feature type="region of interest" description="Disordered" evidence="8">
    <location>
        <begin position="121"/>
        <end position="146"/>
    </location>
</feature>
<evidence type="ECO:0000256" key="7">
    <source>
        <dbReference type="ARBA" id="ARBA00023303"/>
    </source>
</evidence>
<keyword evidence="7" id="KW-0407">Ion channel</keyword>
<evidence type="ECO:0000313" key="11">
    <source>
        <dbReference type="Proteomes" id="UP000887575"/>
    </source>
</evidence>
<dbReference type="GO" id="GO:0005516">
    <property type="term" value="F:calmodulin binding"/>
    <property type="evidence" value="ECO:0007669"/>
    <property type="project" value="InterPro"/>
</dbReference>
<feature type="compositionally biased region" description="Low complexity" evidence="8">
    <location>
        <begin position="52"/>
        <end position="73"/>
    </location>
</feature>
<proteinExistence type="predicted"/>
<feature type="region of interest" description="Disordered" evidence="8">
    <location>
        <begin position="27"/>
        <end position="76"/>
    </location>
</feature>
<keyword evidence="3 9" id="KW-0812">Transmembrane</keyword>
<sequence>MDTSWYTNDFAGLGVALKKTTSSTTVISNHSLHPDYPTGAISNQTSNGKTTPNGSPNGSPSRNGSQGGSPSQPALSLPVRGILSSRQAHKLGSSPKQLSFDVPASPALSAKSSLVSHSASSSFMFDQRNHRQSLRRKSSHRSPPRDYCNHYGVIRDSREYVYDPYGRDCAGSVLGCRDPSRFRLATLNQRSNSEACFPTKNLLSAQMASPQRRSSMAILPSREAALMRRILGPQGLGWIAGEQSSKKSISLVLSNDVEAQKGDDSETPLMREHESKQGGRLLHREQYYEKRRQTCDRALAFAIVGIVLMILESELRANDVIKKSSSPSIALKLLILLSTFALLTQVFFFYYIKIKLFMIANAAEDWRIALTPKRIFIISAEVLACSLCPVPIEVWQREFKSAPTKQKESWATLEVALSLGMFFRLYWLCRVMLLHSRLFTDASSRSIAGLNRVNTNARFILKTLMTLCPGTVLIAFTGALWITAGWILRFCERNEIDFENAGEALDGDSNRNGRPVQYLNSLWMIAVTFLSVGYGDIVPHTYCGKTMAVITGILGTCTSSMVVAVIARKLELTRAEKHVHNFMMETQLTKRLKHSAANVLRETWLIYKYRRLVEKPDSARIRLHQRKFLVAIYDLRKVKRDQRKLQENFVSLGDVARTTSNTYELVQDSHSTQEGLCLRITAIEHQLSDISRELSGLADLLRTRRRSYASGDETPNEPVRRRHFE</sequence>
<dbReference type="SUPFAM" id="SSF81324">
    <property type="entry name" value="Voltage-gated potassium channels"/>
    <property type="match status" value="1"/>
</dbReference>
<comment type="subcellular location">
    <subcellularLocation>
        <location evidence="1">Membrane</location>
        <topology evidence="1">Multi-pass membrane protein</topology>
    </subcellularLocation>
</comment>
<name>A0AAF3F6J5_9BILA</name>
<evidence type="ECO:0000256" key="3">
    <source>
        <dbReference type="ARBA" id="ARBA00022692"/>
    </source>
</evidence>
<dbReference type="Proteomes" id="UP000887575">
    <property type="component" value="Unassembled WGS sequence"/>
</dbReference>
<dbReference type="SUPFAM" id="SSF81327">
    <property type="entry name" value="Small-conductance potassium channel"/>
    <property type="match status" value="1"/>
</dbReference>
<evidence type="ECO:0000256" key="8">
    <source>
        <dbReference type="SAM" id="MobiDB-lite"/>
    </source>
</evidence>
<dbReference type="GO" id="GO:0016020">
    <property type="term" value="C:membrane"/>
    <property type="evidence" value="ECO:0007669"/>
    <property type="project" value="UniProtKB-SubCell"/>
</dbReference>
<evidence type="ECO:0000256" key="5">
    <source>
        <dbReference type="ARBA" id="ARBA00023065"/>
    </source>
</evidence>
<dbReference type="SMART" id="SM01053">
    <property type="entry name" value="CaMBD"/>
    <property type="match status" value="1"/>
</dbReference>
<feature type="transmembrane region" description="Helical" evidence="9">
    <location>
        <begin position="547"/>
        <end position="567"/>
    </location>
</feature>
<evidence type="ECO:0000256" key="1">
    <source>
        <dbReference type="ARBA" id="ARBA00004141"/>
    </source>
</evidence>
<reference evidence="12" key="1">
    <citation type="submission" date="2024-02" db="UniProtKB">
        <authorList>
            <consortium name="WormBaseParasite"/>
        </authorList>
    </citation>
    <scope>IDENTIFICATION</scope>
</reference>
<dbReference type="GO" id="GO:0016286">
    <property type="term" value="F:small conductance calcium-activated potassium channel activity"/>
    <property type="evidence" value="ECO:0007669"/>
    <property type="project" value="InterPro"/>
</dbReference>
<evidence type="ECO:0000256" key="6">
    <source>
        <dbReference type="ARBA" id="ARBA00023136"/>
    </source>
</evidence>
<keyword evidence="2" id="KW-0813">Transport</keyword>
<feature type="compositionally biased region" description="Basic residues" evidence="8">
    <location>
        <begin position="130"/>
        <end position="142"/>
    </location>
</feature>
<dbReference type="InterPro" id="IPR015449">
    <property type="entry name" value="K_chnl_Ca-activ_SK"/>
</dbReference>
<feature type="transmembrane region" description="Helical" evidence="9">
    <location>
        <begin position="459"/>
        <end position="488"/>
    </location>
</feature>
<dbReference type="InterPro" id="IPR013099">
    <property type="entry name" value="K_chnl_dom"/>
</dbReference>
<organism evidence="11 12">
    <name type="scientific">Mesorhabditis belari</name>
    <dbReference type="NCBI Taxonomy" id="2138241"/>
    <lineage>
        <taxon>Eukaryota</taxon>
        <taxon>Metazoa</taxon>
        <taxon>Ecdysozoa</taxon>
        <taxon>Nematoda</taxon>
        <taxon>Chromadorea</taxon>
        <taxon>Rhabditida</taxon>
        <taxon>Rhabditina</taxon>
        <taxon>Rhabditomorpha</taxon>
        <taxon>Rhabditoidea</taxon>
        <taxon>Rhabditidae</taxon>
        <taxon>Mesorhabditinae</taxon>
        <taxon>Mesorhabditis</taxon>
    </lineage>
</organism>